<dbReference type="EMBL" id="FODO01000004">
    <property type="protein sequence ID" value="SEO06627.1"/>
    <property type="molecule type" value="Genomic_DNA"/>
</dbReference>
<dbReference type="Proteomes" id="UP000198814">
    <property type="component" value="Unassembled WGS sequence"/>
</dbReference>
<name>A0A1H8LNE9_9PROT</name>
<dbReference type="RefSeq" id="WP_090316624.1">
    <property type="nucleotide sequence ID" value="NZ_FNOE01000004.1"/>
</dbReference>
<feature type="domain" description="DUF4325" evidence="1">
    <location>
        <begin position="271"/>
        <end position="325"/>
    </location>
</feature>
<keyword evidence="3" id="KW-1185">Reference proteome</keyword>
<dbReference type="OrthoDB" id="1778336at2"/>
<protein>
    <submittedName>
        <fullName evidence="2">Transcriptional regulator, ArsR family</fullName>
    </submittedName>
</protein>
<dbReference type="InterPro" id="IPR011991">
    <property type="entry name" value="ArsR-like_HTH"/>
</dbReference>
<evidence type="ECO:0000313" key="2">
    <source>
        <dbReference type="EMBL" id="SEO06627.1"/>
    </source>
</evidence>
<dbReference type="InterPro" id="IPR036890">
    <property type="entry name" value="HATPase_C_sf"/>
</dbReference>
<dbReference type="STRING" id="42354.SAMN05216333_1044"/>
<dbReference type="CDD" id="cd00090">
    <property type="entry name" value="HTH_ARSR"/>
    <property type="match status" value="1"/>
</dbReference>
<sequence length="335" mass="37634">MSINESTRILLKLVSDNGKNVSSRLASALGISRQAASTRLRTAASTGLITKQGAGRGIEYALAELSRSHREYGREGLCEDRVWSSLFLPLVTDLPQNVRDIWNYGFTEMVNNAIDHSAANKISVWIVRNALYTQAWVADDGEGIFNKIQKALNLYDPREAILELAKGKFTTDPAHHSGEGIFFSSKVFDLFDIRSGNLYFMHEDGLNDVLIERPKNAPGTLVVMQLMNDCTRTTKEIFDKFASPEEYTFAKTIVPVRLGQYEGEKLVSRSQAKRLIFRFEKFKTVFLDFTGVEEIGQAFSDEVFRVFQNTHKDTKLVPVNMTPAVKDMVSRAKSG</sequence>
<proteinExistence type="predicted"/>
<gene>
    <name evidence="2" type="ORF">SAMN05216333_1044</name>
</gene>
<dbReference type="GO" id="GO:0006355">
    <property type="term" value="P:regulation of DNA-templated transcription"/>
    <property type="evidence" value="ECO:0007669"/>
    <property type="project" value="UniProtKB-ARBA"/>
</dbReference>
<reference evidence="3" key="1">
    <citation type="submission" date="2016-10" db="EMBL/GenBank/DDBJ databases">
        <authorList>
            <person name="Varghese N."/>
            <person name="Submissions S."/>
        </authorList>
    </citation>
    <scope>NUCLEOTIDE SEQUENCE [LARGE SCALE GENOMIC DNA]</scope>
    <source>
        <strain evidence="3">Nm76</strain>
    </source>
</reference>
<dbReference type="Pfam" id="PF14213">
    <property type="entry name" value="DUF4325"/>
    <property type="match status" value="1"/>
</dbReference>
<dbReference type="AlphaFoldDB" id="A0A1H8LNE9"/>
<evidence type="ECO:0000313" key="3">
    <source>
        <dbReference type="Proteomes" id="UP000198814"/>
    </source>
</evidence>
<dbReference type="SUPFAM" id="SSF46785">
    <property type="entry name" value="Winged helix' DNA-binding domain"/>
    <property type="match status" value="1"/>
</dbReference>
<accession>A0A1H8LNE9</accession>
<dbReference type="InterPro" id="IPR036390">
    <property type="entry name" value="WH_DNA-bd_sf"/>
</dbReference>
<dbReference type="InterPro" id="IPR025474">
    <property type="entry name" value="DUF4325"/>
</dbReference>
<organism evidence="2 3">
    <name type="scientific">Nitrosomonas oligotropha</name>
    <dbReference type="NCBI Taxonomy" id="42354"/>
    <lineage>
        <taxon>Bacteria</taxon>
        <taxon>Pseudomonadati</taxon>
        <taxon>Pseudomonadota</taxon>
        <taxon>Betaproteobacteria</taxon>
        <taxon>Nitrosomonadales</taxon>
        <taxon>Nitrosomonadaceae</taxon>
        <taxon>Nitrosomonas</taxon>
    </lineage>
</organism>
<dbReference type="SUPFAM" id="SSF55874">
    <property type="entry name" value="ATPase domain of HSP90 chaperone/DNA topoisomerase II/histidine kinase"/>
    <property type="match status" value="1"/>
</dbReference>
<evidence type="ECO:0000259" key="1">
    <source>
        <dbReference type="Pfam" id="PF14213"/>
    </source>
</evidence>